<dbReference type="GO" id="GO:0003700">
    <property type="term" value="F:DNA-binding transcription factor activity"/>
    <property type="evidence" value="ECO:0007669"/>
    <property type="project" value="InterPro"/>
</dbReference>
<dbReference type="GO" id="GO:0005829">
    <property type="term" value="C:cytosol"/>
    <property type="evidence" value="ECO:0007669"/>
    <property type="project" value="TreeGrafter"/>
</dbReference>
<dbReference type="OrthoDB" id="9789529at2"/>
<dbReference type="PRINTS" id="PR00039">
    <property type="entry name" value="HTHLYSR"/>
</dbReference>
<evidence type="ECO:0000313" key="7">
    <source>
        <dbReference type="Proteomes" id="UP000008229"/>
    </source>
</evidence>
<dbReference type="HOGENOM" id="CLU_039613_6_1_11"/>
<evidence type="ECO:0000256" key="1">
    <source>
        <dbReference type="ARBA" id="ARBA00009437"/>
    </source>
</evidence>
<dbReference type="PROSITE" id="PS50931">
    <property type="entry name" value="HTH_LYSR"/>
    <property type="match status" value="1"/>
</dbReference>
<accession>D3F1Y2</accession>
<dbReference type="RefSeq" id="WP_012937214.1">
    <property type="nucleotide sequence ID" value="NC_013739.1"/>
</dbReference>
<keyword evidence="3" id="KW-0238">DNA-binding</keyword>
<keyword evidence="7" id="KW-1185">Reference proteome</keyword>
<evidence type="ECO:0000259" key="5">
    <source>
        <dbReference type="PROSITE" id="PS50931"/>
    </source>
</evidence>
<dbReference type="Gene3D" id="1.10.10.10">
    <property type="entry name" value="Winged helix-like DNA-binding domain superfamily/Winged helix DNA-binding domain"/>
    <property type="match status" value="1"/>
</dbReference>
<dbReference type="PANTHER" id="PTHR30419">
    <property type="entry name" value="HTH-TYPE TRANSCRIPTIONAL REGULATOR YBHD"/>
    <property type="match status" value="1"/>
</dbReference>
<dbReference type="InterPro" id="IPR005119">
    <property type="entry name" value="LysR_subst-bd"/>
</dbReference>
<dbReference type="InterPro" id="IPR036388">
    <property type="entry name" value="WH-like_DNA-bd_sf"/>
</dbReference>
<dbReference type="Proteomes" id="UP000008229">
    <property type="component" value="Chromosome"/>
</dbReference>
<dbReference type="InterPro" id="IPR000847">
    <property type="entry name" value="LysR_HTH_N"/>
</dbReference>
<dbReference type="STRING" id="469383.Cwoe_5762"/>
<dbReference type="InterPro" id="IPR050950">
    <property type="entry name" value="HTH-type_LysR_regulators"/>
</dbReference>
<protein>
    <submittedName>
        <fullName evidence="6">Transcriptional regulator, LysR family</fullName>
    </submittedName>
</protein>
<feature type="domain" description="HTH lysR-type" evidence="5">
    <location>
        <begin position="1"/>
        <end position="58"/>
    </location>
</feature>
<dbReference type="Pfam" id="PF03466">
    <property type="entry name" value="LysR_substrate"/>
    <property type="match status" value="1"/>
</dbReference>
<gene>
    <name evidence="6" type="ordered locus">Cwoe_5762</name>
</gene>
<dbReference type="eggNOG" id="COG0583">
    <property type="taxonomic scope" value="Bacteria"/>
</dbReference>
<dbReference type="SUPFAM" id="SSF53850">
    <property type="entry name" value="Periplasmic binding protein-like II"/>
    <property type="match status" value="1"/>
</dbReference>
<reference evidence="6 7" key="1">
    <citation type="journal article" date="2010" name="Stand. Genomic Sci.">
        <title>Complete genome sequence of Conexibacter woesei type strain (ID131577).</title>
        <authorList>
            <person name="Pukall R."/>
            <person name="Lapidus A."/>
            <person name="Glavina Del Rio T."/>
            <person name="Copeland A."/>
            <person name="Tice H."/>
            <person name="Cheng J.-F."/>
            <person name="Lucas S."/>
            <person name="Chen F."/>
            <person name="Nolan M."/>
            <person name="Bruce D."/>
            <person name="Goodwin L."/>
            <person name="Pitluck S."/>
            <person name="Mavromatis K."/>
            <person name="Ivanova N."/>
            <person name="Ovchinnikova G."/>
            <person name="Pati A."/>
            <person name="Chen A."/>
            <person name="Palaniappan K."/>
            <person name="Land M."/>
            <person name="Hauser L."/>
            <person name="Chang Y.-J."/>
            <person name="Jeffries C.D."/>
            <person name="Chain P."/>
            <person name="Meincke L."/>
            <person name="Sims D."/>
            <person name="Brettin T."/>
            <person name="Detter J.C."/>
            <person name="Rohde M."/>
            <person name="Goeker M."/>
            <person name="Bristow J."/>
            <person name="Eisen J.A."/>
            <person name="Markowitz V."/>
            <person name="Kyrpides N.C."/>
            <person name="Klenk H.-P."/>
            <person name="Hugenholtz P."/>
        </authorList>
    </citation>
    <scope>NUCLEOTIDE SEQUENCE [LARGE SCALE GENOMIC DNA]</scope>
    <source>
        <strain evidence="7">DSM 14684 / CIP 108061 / JCM 11494 / NBRC 100937 / ID131577</strain>
    </source>
</reference>
<evidence type="ECO:0000313" key="6">
    <source>
        <dbReference type="EMBL" id="ADB54163.1"/>
    </source>
</evidence>
<organism evidence="6 7">
    <name type="scientific">Conexibacter woesei (strain DSM 14684 / CCUG 47730 / CIP 108061 / JCM 11494 / NBRC 100937 / ID131577)</name>
    <dbReference type="NCBI Taxonomy" id="469383"/>
    <lineage>
        <taxon>Bacteria</taxon>
        <taxon>Bacillati</taxon>
        <taxon>Actinomycetota</taxon>
        <taxon>Thermoleophilia</taxon>
        <taxon>Solirubrobacterales</taxon>
        <taxon>Conexibacteraceae</taxon>
        <taxon>Conexibacter</taxon>
    </lineage>
</organism>
<sequence length="297" mass="30441">MELRQLRYFTAVARHRHFTRAADELHVTQSALSQQVRRLEEELGVELLLRAPAGVALTPAGEDLLARADAILAEAARAHADMDAHAGLLRGVVRIAADAAAALALPPALAAFHRAHPGIRIGLRQSAPSAIAALVRTGAVDLGVASLPASDVPDGVRAVPLADEPLHAIAPPGDPLAAVGEVAVWELRERPFILAEQGSALRDVVAAACEAAGFGPVPLFEVGDPAAVRDLVHEGLGVSLVPASWLARPGAAVAVARLAAPAPRHRALLLAPAAGAPPAGELLRAELGAALGGSEQL</sequence>
<dbReference type="Gene3D" id="3.40.190.290">
    <property type="match status" value="1"/>
</dbReference>
<dbReference type="SUPFAM" id="SSF46785">
    <property type="entry name" value="Winged helix' DNA-binding domain"/>
    <property type="match status" value="1"/>
</dbReference>
<proteinExistence type="inferred from homology"/>
<dbReference type="EMBL" id="CP001854">
    <property type="protein sequence ID" value="ADB54163.1"/>
    <property type="molecule type" value="Genomic_DNA"/>
</dbReference>
<dbReference type="KEGG" id="cwo:Cwoe_5762"/>
<dbReference type="GO" id="GO:0003677">
    <property type="term" value="F:DNA binding"/>
    <property type="evidence" value="ECO:0007669"/>
    <property type="project" value="UniProtKB-KW"/>
</dbReference>
<name>D3F1Y2_CONWI</name>
<keyword evidence="4" id="KW-0804">Transcription</keyword>
<evidence type="ECO:0000256" key="3">
    <source>
        <dbReference type="ARBA" id="ARBA00023125"/>
    </source>
</evidence>
<dbReference type="Pfam" id="PF00126">
    <property type="entry name" value="HTH_1"/>
    <property type="match status" value="1"/>
</dbReference>
<evidence type="ECO:0000256" key="2">
    <source>
        <dbReference type="ARBA" id="ARBA00023015"/>
    </source>
</evidence>
<dbReference type="InterPro" id="IPR036390">
    <property type="entry name" value="WH_DNA-bd_sf"/>
</dbReference>
<dbReference type="FunFam" id="1.10.10.10:FF:000001">
    <property type="entry name" value="LysR family transcriptional regulator"/>
    <property type="match status" value="1"/>
</dbReference>
<comment type="similarity">
    <text evidence="1">Belongs to the LysR transcriptional regulatory family.</text>
</comment>
<dbReference type="AlphaFoldDB" id="D3F1Y2"/>
<keyword evidence="2" id="KW-0805">Transcription regulation</keyword>
<dbReference type="CDD" id="cd05466">
    <property type="entry name" value="PBP2_LTTR_substrate"/>
    <property type="match status" value="1"/>
</dbReference>
<evidence type="ECO:0000256" key="4">
    <source>
        <dbReference type="ARBA" id="ARBA00023163"/>
    </source>
</evidence>
<reference evidence="7" key="2">
    <citation type="submission" date="2010-01" db="EMBL/GenBank/DDBJ databases">
        <title>The complete genome of Conexibacter woesei DSM 14684.</title>
        <authorList>
            <consortium name="US DOE Joint Genome Institute (JGI-PGF)"/>
            <person name="Lucas S."/>
            <person name="Copeland A."/>
            <person name="Lapidus A."/>
            <person name="Glavina del Rio T."/>
            <person name="Dalin E."/>
            <person name="Tice H."/>
            <person name="Bruce D."/>
            <person name="Goodwin L."/>
            <person name="Pitluck S."/>
            <person name="Kyrpides N."/>
            <person name="Mavromatis K."/>
            <person name="Ivanova N."/>
            <person name="Mikhailova N."/>
            <person name="Chertkov O."/>
            <person name="Brettin T."/>
            <person name="Detter J.C."/>
            <person name="Han C."/>
            <person name="Larimer F."/>
            <person name="Land M."/>
            <person name="Hauser L."/>
            <person name="Markowitz V."/>
            <person name="Cheng J.-F."/>
            <person name="Hugenholtz P."/>
            <person name="Woyke T."/>
            <person name="Wu D."/>
            <person name="Pukall R."/>
            <person name="Steenblock K."/>
            <person name="Schneider S."/>
            <person name="Klenk H.-P."/>
            <person name="Eisen J.A."/>
        </authorList>
    </citation>
    <scope>NUCLEOTIDE SEQUENCE [LARGE SCALE GENOMIC DNA]</scope>
    <source>
        <strain evidence="7">DSM 14684 / CIP 108061 / JCM 11494 / NBRC 100937 / ID131577</strain>
    </source>
</reference>